<reference evidence="1 2" key="1">
    <citation type="journal article" date="2012" name="PLoS Pathog.">
        <title>The genome of the obligate intracellular parasite Trachipleistophora hominis: new insights into microsporidian genome dynamics and reductive evolution.</title>
        <authorList>
            <person name="Heinz E."/>
            <person name="Williams T.A."/>
            <person name="Nakjang S."/>
            <person name="Noel C.J."/>
            <person name="Swan D.C."/>
            <person name="Goldberg A.V."/>
            <person name="Harris S.R."/>
            <person name="Weinmaier T."/>
            <person name="Markert S."/>
            <person name="Becher D."/>
            <person name="Bernhardt J."/>
            <person name="Dagan T."/>
            <person name="Hacker C."/>
            <person name="Lucocq J.M."/>
            <person name="Schweder T."/>
            <person name="Rattei T."/>
            <person name="Hall N."/>
            <person name="Hirt R.P."/>
            <person name="Embley T.M."/>
        </authorList>
    </citation>
    <scope>NUCLEOTIDE SEQUENCE [LARGE SCALE GENOMIC DNA]</scope>
</reference>
<dbReference type="VEuPathDB" id="MicrosporidiaDB:THOM_1785"/>
<dbReference type="InParanoid" id="L7JUZ0"/>
<dbReference type="AlphaFoldDB" id="L7JUZ0"/>
<dbReference type="OMA" id="IICKFER"/>
<dbReference type="OrthoDB" id="10384384at2759"/>
<gene>
    <name evidence="1" type="ORF">THOM_1785</name>
</gene>
<name>L7JUZ0_TRAHO</name>
<evidence type="ECO:0000313" key="2">
    <source>
        <dbReference type="Proteomes" id="UP000011185"/>
    </source>
</evidence>
<dbReference type="EMBL" id="JH993974">
    <property type="protein sequence ID" value="ELQ75288.1"/>
    <property type="molecule type" value="Genomic_DNA"/>
</dbReference>
<proteinExistence type="predicted"/>
<dbReference type="HOGENOM" id="CLU_1587658_0_0_1"/>
<keyword evidence="2" id="KW-1185">Reference proteome</keyword>
<sequence>MKVQLSADQLDDILISLQKQLSPLTRTKLKLFKTLRKIIMANTEIIIPLSEAELADKEEIRDQMVEKLAITRRELPAKCALQVEEHYKRLQEDLKQIIAEDDEETEVEEHVKDVLPADYTCLKEINEGVPNIICKFERAMSVVEEASKNEKEHEVSPEDVAIMYFFKS</sequence>
<accession>L7JUZ0</accession>
<evidence type="ECO:0000313" key="1">
    <source>
        <dbReference type="EMBL" id="ELQ75288.1"/>
    </source>
</evidence>
<protein>
    <submittedName>
        <fullName evidence="1">Uncharacterized protein</fullName>
    </submittedName>
</protein>
<organism evidence="1 2">
    <name type="scientific">Trachipleistophora hominis</name>
    <name type="common">Microsporidian parasite</name>
    <dbReference type="NCBI Taxonomy" id="72359"/>
    <lineage>
        <taxon>Eukaryota</taxon>
        <taxon>Fungi</taxon>
        <taxon>Fungi incertae sedis</taxon>
        <taxon>Microsporidia</taxon>
        <taxon>Pleistophoridae</taxon>
        <taxon>Trachipleistophora</taxon>
    </lineage>
</organism>
<dbReference type="Proteomes" id="UP000011185">
    <property type="component" value="Unassembled WGS sequence"/>
</dbReference>